<feature type="compositionally biased region" description="Basic and acidic residues" evidence="1">
    <location>
        <begin position="20"/>
        <end position="29"/>
    </location>
</feature>
<reference evidence="2 3" key="1">
    <citation type="journal article" date="2021" name="Sci. Rep.">
        <title>The genome of the diatom Chaetoceros tenuissimus carries an ancient integrated fragment of an extant virus.</title>
        <authorList>
            <person name="Hongo Y."/>
            <person name="Kimura K."/>
            <person name="Takaki Y."/>
            <person name="Yoshida Y."/>
            <person name="Baba S."/>
            <person name="Kobayashi G."/>
            <person name="Nagasaki K."/>
            <person name="Hano T."/>
            <person name="Tomaru Y."/>
        </authorList>
    </citation>
    <scope>NUCLEOTIDE SEQUENCE [LARGE SCALE GENOMIC DNA]</scope>
    <source>
        <strain evidence="2 3">NIES-3715</strain>
    </source>
</reference>
<feature type="region of interest" description="Disordered" evidence="1">
    <location>
        <begin position="20"/>
        <end position="41"/>
    </location>
</feature>
<gene>
    <name evidence="2" type="ORF">CTEN210_03964</name>
</gene>
<dbReference type="EMBL" id="BLLK01000023">
    <property type="protein sequence ID" value="GFH47489.1"/>
    <property type="molecule type" value="Genomic_DNA"/>
</dbReference>
<feature type="compositionally biased region" description="Polar residues" evidence="1">
    <location>
        <begin position="30"/>
        <end position="41"/>
    </location>
</feature>
<accession>A0AAD3CMN8</accession>
<dbReference type="SUPFAM" id="SSF64356">
    <property type="entry name" value="SNARE-like"/>
    <property type="match status" value="1"/>
</dbReference>
<dbReference type="Proteomes" id="UP001054902">
    <property type="component" value="Unassembled WGS sequence"/>
</dbReference>
<dbReference type="GO" id="GO:0005737">
    <property type="term" value="C:cytoplasm"/>
    <property type="evidence" value="ECO:0007669"/>
    <property type="project" value="GOC"/>
</dbReference>
<dbReference type="InterPro" id="IPR006722">
    <property type="entry name" value="Sedlin"/>
</dbReference>
<dbReference type="Pfam" id="PF04628">
    <property type="entry name" value="Sedlin_N"/>
    <property type="match status" value="1"/>
</dbReference>
<evidence type="ECO:0008006" key="4">
    <source>
        <dbReference type="Google" id="ProtNLM"/>
    </source>
</evidence>
<comment type="caution">
    <text evidence="2">The sequence shown here is derived from an EMBL/GenBank/DDBJ whole genome shotgun (WGS) entry which is preliminary data.</text>
</comment>
<proteinExistence type="predicted"/>
<evidence type="ECO:0000256" key="1">
    <source>
        <dbReference type="SAM" id="MobiDB-lite"/>
    </source>
</evidence>
<name>A0AAD3CMN8_9STRA</name>
<evidence type="ECO:0000313" key="2">
    <source>
        <dbReference type="EMBL" id="GFH47489.1"/>
    </source>
</evidence>
<dbReference type="AlphaFoldDB" id="A0AAD3CMN8"/>
<evidence type="ECO:0000313" key="3">
    <source>
        <dbReference type="Proteomes" id="UP001054902"/>
    </source>
</evidence>
<protein>
    <recommendedName>
        <fullName evidence="4">Trafficking protein particle complex subunit</fullName>
    </recommendedName>
</protein>
<dbReference type="Gene3D" id="3.30.450.70">
    <property type="match status" value="1"/>
</dbReference>
<dbReference type="InterPro" id="IPR011012">
    <property type="entry name" value="Longin-like_dom_sf"/>
</dbReference>
<dbReference type="GO" id="GO:0006888">
    <property type="term" value="P:endoplasmic reticulum to Golgi vesicle-mediated transport"/>
    <property type="evidence" value="ECO:0007669"/>
    <property type="project" value="InterPro"/>
</dbReference>
<sequence>MSLSTFAVIGKDNSPLYLKEFPKESEVSKTETSQDTTDNQSDPFGFFEVKNEINKTMSLKNKFLIHSALDRFEEIEESTEKQQSGANKMWIGLLGSFDEKKVYGYVTSTRIKFFASMDDVEDGNEQFVREAALKALFANVHEFYIQHMLNPFSDVRNEKKIVSERFDLGIHDLIKSFNENFGKQDNMSWM</sequence>
<organism evidence="2 3">
    <name type="scientific">Chaetoceros tenuissimus</name>
    <dbReference type="NCBI Taxonomy" id="426638"/>
    <lineage>
        <taxon>Eukaryota</taxon>
        <taxon>Sar</taxon>
        <taxon>Stramenopiles</taxon>
        <taxon>Ochrophyta</taxon>
        <taxon>Bacillariophyta</taxon>
        <taxon>Coscinodiscophyceae</taxon>
        <taxon>Chaetocerotophycidae</taxon>
        <taxon>Chaetocerotales</taxon>
        <taxon>Chaetocerotaceae</taxon>
        <taxon>Chaetoceros</taxon>
    </lineage>
</organism>
<dbReference type="PANTHER" id="PTHR12403">
    <property type="entry name" value="TRAFFICKING PROTEIN PARTICLE COMPLEX SUBUNIT 2"/>
    <property type="match status" value="1"/>
</dbReference>
<keyword evidence="3" id="KW-1185">Reference proteome</keyword>